<dbReference type="EMBL" id="VITN01000001">
    <property type="protein sequence ID" value="TWB24571.1"/>
    <property type="molecule type" value="Genomic_DNA"/>
</dbReference>
<evidence type="ECO:0000313" key="4">
    <source>
        <dbReference type="Proteomes" id="UP000319859"/>
    </source>
</evidence>
<organism evidence="3 4">
    <name type="scientific">Nitrospirillum amazonense</name>
    <dbReference type="NCBI Taxonomy" id="28077"/>
    <lineage>
        <taxon>Bacteria</taxon>
        <taxon>Pseudomonadati</taxon>
        <taxon>Pseudomonadota</taxon>
        <taxon>Alphaproteobacteria</taxon>
        <taxon>Rhodospirillales</taxon>
        <taxon>Azospirillaceae</taxon>
        <taxon>Nitrospirillum</taxon>
    </lineage>
</organism>
<dbReference type="PANTHER" id="PTHR23028:SF134">
    <property type="entry name" value="PUTATIVE (AFU_ORTHOLOGUE AFUA_4G08520)-RELATED"/>
    <property type="match status" value="1"/>
</dbReference>
<gene>
    <name evidence="3" type="ORF">FBZ89_101197</name>
</gene>
<dbReference type="PANTHER" id="PTHR23028">
    <property type="entry name" value="ACETYLTRANSFERASE"/>
    <property type="match status" value="1"/>
</dbReference>
<dbReference type="Proteomes" id="UP000319859">
    <property type="component" value="Unassembled WGS sequence"/>
</dbReference>
<protein>
    <submittedName>
        <fullName evidence="3">Peptidoglycan/LPS O-acetylase OafA/YrhL</fullName>
    </submittedName>
</protein>
<dbReference type="InterPro" id="IPR050879">
    <property type="entry name" value="Acyltransferase_3"/>
</dbReference>
<accession>A0A560FSN5</accession>
<feature type="domain" description="Acyltransferase 3" evidence="2">
    <location>
        <begin position="6"/>
        <end position="345"/>
    </location>
</feature>
<reference evidence="3 4" key="1">
    <citation type="submission" date="2019-06" db="EMBL/GenBank/DDBJ databases">
        <title>Genomic Encyclopedia of Type Strains, Phase IV (KMG-V): Genome sequencing to study the core and pangenomes of soil and plant-associated prokaryotes.</title>
        <authorList>
            <person name="Whitman W."/>
        </authorList>
    </citation>
    <scope>NUCLEOTIDE SEQUENCE [LARGE SCALE GENOMIC DNA]</scope>
    <source>
        <strain evidence="3 4">BR 11880</strain>
    </source>
</reference>
<proteinExistence type="predicted"/>
<name>A0A560FSN5_9PROT</name>
<dbReference type="InterPro" id="IPR002656">
    <property type="entry name" value="Acyl_transf_3_dom"/>
</dbReference>
<feature type="transmembrane region" description="Helical" evidence="1">
    <location>
        <begin position="178"/>
        <end position="198"/>
    </location>
</feature>
<feature type="transmembrane region" description="Helical" evidence="1">
    <location>
        <begin position="327"/>
        <end position="348"/>
    </location>
</feature>
<evidence type="ECO:0000256" key="1">
    <source>
        <dbReference type="SAM" id="Phobius"/>
    </source>
</evidence>
<evidence type="ECO:0000313" key="3">
    <source>
        <dbReference type="EMBL" id="TWB24571.1"/>
    </source>
</evidence>
<feature type="transmembrane region" description="Helical" evidence="1">
    <location>
        <begin position="147"/>
        <end position="166"/>
    </location>
</feature>
<evidence type="ECO:0000259" key="2">
    <source>
        <dbReference type="Pfam" id="PF01757"/>
    </source>
</evidence>
<feature type="transmembrane region" description="Helical" evidence="1">
    <location>
        <begin position="251"/>
        <end position="269"/>
    </location>
</feature>
<keyword evidence="1" id="KW-0472">Membrane</keyword>
<dbReference type="Pfam" id="PF01757">
    <property type="entry name" value="Acyl_transf_3"/>
    <property type="match status" value="1"/>
</dbReference>
<dbReference type="GO" id="GO:0016747">
    <property type="term" value="F:acyltransferase activity, transferring groups other than amino-acyl groups"/>
    <property type="evidence" value="ECO:0007669"/>
    <property type="project" value="InterPro"/>
</dbReference>
<dbReference type="AlphaFoldDB" id="A0A560FSN5"/>
<sequence>MTRRFVALDGLRGWAAITVSMYHGILQLSPAAHDSMMRPLQSEDGLYAVLSKLSLMLFNGNAAVVIFFVLSGKVLFDSLQRTENKPAVTALAFSVKRLIRLYPPLWVALAIYAGVFIAGTHLMPSVWSVYFTFKQLLINASLTQVTMYGASWTLTAELLAIPVLLGTHFLHRAFGSGGVFLAVTLLLALPGTALLAPVPYMSEHAFLFALGGLVSTDMGAKLGQGLRRVPAIFILALFLSWVMFFPYQHVTVVICQGFLVFLLICKISYSTADDDKLVAFLSNRLSQYFGEISFSFYLLNPLSLEIVERTLYYFLPTYKEHYVEFGLLVGLLATLITLAPAAWLYRFVEIPTINIGRNITDWIKGRQRPLERFVS</sequence>
<dbReference type="OrthoDB" id="505919at2"/>
<feature type="transmembrane region" description="Helical" evidence="1">
    <location>
        <begin position="229"/>
        <end position="245"/>
    </location>
</feature>
<comment type="caution">
    <text evidence="3">The sequence shown here is derived from an EMBL/GenBank/DDBJ whole genome shotgun (WGS) entry which is preliminary data.</text>
</comment>
<keyword evidence="1" id="KW-0812">Transmembrane</keyword>
<dbReference type="RefSeq" id="WP_145748167.1">
    <property type="nucleotide sequence ID" value="NZ_VITN01000001.1"/>
</dbReference>
<feature type="transmembrane region" description="Helical" evidence="1">
    <location>
        <begin position="12"/>
        <end position="33"/>
    </location>
</feature>
<feature type="transmembrane region" description="Helical" evidence="1">
    <location>
        <begin position="53"/>
        <end position="76"/>
    </location>
</feature>
<feature type="transmembrane region" description="Helical" evidence="1">
    <location>
        <begin position="105"/>
        <end position="127"/>
    </location>
</feature>
<keyword evidence="1" id="KW-1133">Transmembrane helix</keyword>